<dbReference type="EMBL" id="JAGGKP010000021">
    <property type="protein sequence ID" value="MBP1938662.1"/>
    <property type="molecule type" value="Genomic_DNA"/>
</dbReference>
<keyword evidence="3" id="KW-1185">Reference proteome</keyword>
<sequence length="35" mass="3686">MRLVGADVSADSTSLPIASRGPRGRQAPKRGYDVT</sequence>
<reference evidence="2 3" key="1">
    <citation type="submission" date="2021-03" db="EMBL/GenBank/DDBJ databases">
        <title>Genomic Encyclopedia of Type Strains, Phase IV (KMG-IV): sequencing the most valuable type-strain genomes for metagenomic binning, comparative biology and taxonomic classification.</title>
        <authorList>
            <person name="Goeker M."/>
        </authorList>
    </citation>
    <scope>NUCLEOTIDE SEQUENCE [LARGE SCALE GENOMIC DNA]</scope>
    <source>
        <strain evidence="2 3">DSM 23491</strain>
    </source>
</reference>
<feature type="region of interest" description="Disordered" evidence="1">
    <location>
        <begin position="1"/>
        <end position="35"/>
    </location>
</feature>
<proteinExistence type="predicted"/>
<comment type="caution">
    <text evidence="2">The sequence shown here is derived from an EMBL/GenBank/DDBJ whole genome shotgun (WGS) entry which is preliminary data.</text>
</comment>
<gene>
    <name evidence="2" type="ORF">J2Z20_003604</name>
</gene>
<evidence type="ECO:0000313" key="2">
    <source>
        <dbReference type="EMBL" id="MBP1938662.1"/>
    </source>
</evidence>
<evidence type="ECO:0008006" key="4">
    <source>
        <dbReference type="Google" id="ProtNLM"/>
    </source>
</evidence>
<name>A0ABS4H8R3_9BACL</name>
<organism evidence="2 3">
    <name type="scientific">Paenibacillus sediminis</name>
    <dbReference type="NCBI Taxonomy" id="664909"/>
    <lineage>
        <taxon>Bacteria</taxon>
        <taxon>Bacillati</taxon>
        <taxon>Bacillota</taxon>
        <taxon>Bacilli</taxon>
        <taxon>Bacillales</taxon>
        <taxon>Paenibacillaceae</taxon>
        <taxon>Paenibacillus</taxon>
    </lineage>
</organism>
<dbReference type="Proteomes" id="UP001519273">
    <property type="component" value="Unassembled WGS sequence"/>
</dbReference>
<evidence type="ECO:0000313" key="3">
    <source>
        <dbReference type="Proteomes" id="UP001519273"/>
    </source>
</evidence>
<evidence type="ECO:0000256" key="1">
    <source>
        <dbReference type="SAM" id="MobiDB-lite"/>
    </source>
</evidence>
<protein>
    <recommendedName>
        <fullName evidence="4">IS110 family transposase</fullName>
    </recommendedName>
</protein>
<accession>A0ABS4H8R3</accession>